<dbReference type="Proteomes" id="UP000186657">
    <property type="component" value="Unassembled WGS sequence"/>
</dbReference>
<name>A0A1U7N1S2_9CYAN</name>
<evidence type="ECO:0000259" key="1">
    <source>
        <dbReference type="SMART" id="SM00912"/>
    </source>
</evidence>
<evidence type="ECO:0000313" key="3">
    <source>
        <dbReference type="Proteomes" id="UP000186657"/>
    </source>
</evidence>
<protein>
    <recommendedName>
        <fullName evidence="1">Filamentous haemagglutinin FhaB/tRNA nuclease CdiA-like TPS domain-containing protein</fullName>
    </recommendedName>
</protein>
<sequence>MKGIYWLALFGITSLQGLSINPSLAQSNIIPDNSLGAESSQVIENFQGLPVEVILGGAERGINLFHSFREFNVSEGRGAYFSSPNPEIQNILTRVTGNNRSDILGTLGTFGSSQPNLFLINPNGIVFGRNASLDVGGSFVATTADGIAFGEQGFFSATEPEGSNLLSVNPSALFFNAVNSQGQIVNRSRATSTVLGSSVNGLSVNGLSVLTGKSILLLGNDVRLEGGILQAPSGRVELGGLAETGTVGLNVDENNLQLSYPANVARANVVLDNGAAINVNGDPAGNIRLEGNRVSLTGASRIDSRTVNQDSGEIVIRAEKLELAGNSRVASTTSGTGKTGDITIDTGSFTAQENSFIFTSSILASGRTGNISLKAKDFVNIFERAGISNEMGIGDEKQIKIGGNISIETKELNLQNSTILISTFAEQKNALLIIIKSTNSVNLNNSLMAVNAVDLNNSMSTSSFGAGTGGSIFIETKKLNIENGSAIFTNGFNPFLLPLISTTNSENVGKANSGDLTIIASESVKITGESVNGIRSALYTINLGGGDAGNLTIDTGRLVVKDGGVVSVETLSNSQGKGGKLTVIARDSVEISGTSTNEQVSSGLFASTGGTGDGGEIKVTTDKLIVRDGARISATTNNQGKGGSLTITAPNSVEISGTSTNEKSISGLFARTQGTGDAGEIQVTTDKLIVRDGAVISAITNNQGKGGSLTITASDFVEISGSSANSLFVSGLVTDTFGAGDAGNLTIDTNKLVVKDGGFVSVGTRPNSQGKGGNLTVIARDSVEISGTTTNEQVSSFLSAQTDGTGDAGEIKVITDKLIVRDGAEILATTSNQGKGGSLTITALNFVEVSGSSYLGTDTFGAGDAGNLTIDTNKLVVKDGGFVSVGTRPNSQGKGGNLTVIARDSVEISGTTTNEQFISALFAATNGTGDAGEIKVTTDKLIVRDGAAILAVTNNQGKGGSLTVTASDFVEVSGSSVNSLLFSTLRTETFGAGDAGNLTIDTGRLVIKDGGFVSVGTRLNSQGKGGNLTVIARDAVEISGTTTNEQSISGLSAGTLGTGNGGEIKVTTDKLIVRDGAAILAVTNNQGKGGSLTITAPNFVEVSGSSANSLFFSALGTDTFGAGDAGNLTIDTGRLVIKDGGVVSVSTHPNSQGKGGNLTVIARDSVEISGTSTNEQVRSSLFARTRGTGNGGTINLHANSLSVNNNARISAQSEGTGKAGNITINTNQGFHGNNGKVITTAQQAGGGKITITSEDIRLFGDSDIRTNVFTGAGGGGDIKLTANSIIAFDDSDILAFARDGKGGDIKLNTPAFFGENYQPAPKGTDPATLDGNNRVDINASGAVSGVITLPDTTLIQNSLTELQQNPIDTNALILNSCIARSNKVEGTFVITGSGGLPNRPGDPYVSPYPTGTVQGVTPHTSSWKKGDPIMEPTGVYPLEDGQLVMSREC</sequence>
<dbReference type="RefSeq" id="WP_075899689.1">
    <property type="nucleotide sequence ID" value="NZ_MKZS01000001.1"/>
</dbReference>
<gene>
    <name evidence="2" type="ORF">BJP37_13690</name>
</gene>
<dbReference type="SUPFAM" id="SSF51126">
    <property type="entry name" value="Pectin lyase-like"/>
    <property type="match status" value="6"/>
</dbReference>
<reference evidence="2 3" key="1">
    <citation type="submission" date="2016-10" db="EMBL/GenBank/DDBJ databases">
        <title>Comparative genomics uncovers the prolific and rare metabolic potential of the cyanobacterial genus Moorea.</title>
        <authorList>
            <person name="Leao T."/>
            <person name="Castelao G."/>
            <person name="Korobeynikov A."/>
            <person name="Monroe E.A."/>
            <person name="Podell S."/>
            <person name="Glukhov E."/>
            <person name="Allen E."/>
            <person name="Gerwick W.H."/>
            <person name="Gerwick L."/>
        </authorList>
    </citation>
    <scope>NUCLEOTIDE SEQUENCE [LARGE SCALE GENOMIC DNA]</scope>
    <source>
        <strain evidence="2 3">PNG5-198</strain>
    </source>
</reference>
<accession>A0A1U7N1S2</accession>
<dbReference type="Gene3D" id="2.160.20.10">
    <property type="entry name" value="Single-stranded right-handed beta-helix, Pectin lyase-like"/>
    <property type="match status" value="3"/>
</dbReference>
<dbReference type="NCBIfam" id="TIGR01901">
    <property type="entry name" value="adhes_NPXG"/>
    <property type="match status" value="1"/>
</dbReference>
<keyword evidence="3" id="KW-1185">Reference proteome</keyword>
<dbReference type="InterPro" id="IPR008638">
    <property type="entry name" value="FhaB/CdiA-like_TPS"/>
</dbReference>
<comment type="caution">
    <text evidence="2">The sequence shown here is derived from an EMBL/GenBank/DDBJ whole genome shotgun (WGS) entry which is preliminary data.</text>
</comment>
<dbReference type="SMART" id="SM00912">
    <property type="entry name" value="Haemagg_act"/>
    <property type="match status" value="1"/>
</dbReference>
<proteinExistence type="predicted"/>
<dbReference type="EMBL" id="MKZS01000001">
    <property type="protein sequence ID" value="OLT59915.1"/>
    <property type="molecule type" value="Genomic_DNA"/>
</dbReference>
<organism evidence="2 3">
    <name type="scientific">Moorena bouillonii PNG</name>
    <dbReference type="NCBI Taxonomy" id="568701"/>
    <lineage>
        <taxon>Bacteria</taxon>
        <taxon>Bacillati</taxon>
        <taxon>Cyanobacteriota</taxon>
        <taxon>Cyanophyceae</taxon>
        <taxon>Coleofasciculales</taxon>
        <taxon>Coleofasciculaceae</taxon>
        <taxon>Moorena</taxon>
    </lineage>
</organism>
<feature type="domain" description="Filamentous haemagglutinin FhaB/tRNA nuclease CdiA-like TPS" evidence="1">
    <location>
        <begin position="37"/>
        <end position="150"/>
    </location>
</feature>
<dbReference type="Pfam" id="PF05860">
    <property type="entry name" value="TPS"/>
    <property type="match status" value="1"/>
</dbReference>
<evidence type="ECO:0000313" key="2">
    <source>
        <dbReference type="EMBL" id="OLT59915.1"/>
    </source>
</evidence>
<dbReference type="InterPro" id="IPR011050">
    <property type="entry name" value="Pectin_lyase_fold/virulence"/>
</dbReference>
<dbReference type="InterPro" id="IPR012334">
    <property type="entry name" value="Pectin_lyas_fold"/>
</dbReference>